<dbReference type="HAMAP" id="MF_00382">
    <property type="entry name" value="Ribosomal_bL20"/>
    <property type="match status" value="1"/>
</dbReference>
<dbReference type="SMART" id="SM00959">
    <property type="entry name" value="Rho_N"/>
    <property type="match status" value="1"/>
</dbReference>
<dbReference type="PANTHER" id="PTHR10986">
    <property type="entry name" value="39S RIBOSOMAL PROTEIN L20"/>
    <property type="match status" value="1"/>
</dbReference>
<dbReference type="AlphaFoldDB" id="A0A660HLY9"/>
<dbReference type="GO" id="GO:0006353">
    <property type="term" value="P:DNA-templated transcription termination"/>
    <property type="evidence" value="ECO:0007669"/>
    <property type="project" value="InterPro"/>
</dbReference>
<dbReference type="InterPro" id="IPR035566">
    <property type="entry name" value="Ribosomal_protein_bL20_C"/>
</dbReference>
<evidence type="ECO:0000256" key="5">
    <source>
        <dbReference type="ARBA" id="ARBA00035172"/>
    </source>
</evidence>
<comment type="similarity">
    <text evidence="1 6 7">Belongs to the bacterial ribosomal protein bL20 family.</text>
</comment>
<evidence type="ECO:0000256" key="8">
    <source>
        <dbReference type="SAM" id="MobiDB-lite"/>
    </source>
</evidence>
<evidence type="ECO:0000256" key="7">
    <source>
        <dbReference type="RuleBase" id="RU000560"/>
    </source>
</evidence>
<sequence>MVKVNFVTTRHKRRKKVLKLAKGYFGSKSVLYKTANEQVMRSLQYAYRDRRQKKRNFRKLWITRISAGCLNNDIRYSQFMHGLLLSKVEVNRKMLADMVHNEPQMFSNYVDLSKKALENKKNIQKLELQKQEEKNKQEELKKLELQKQEEKNKQEELKKLELQKQEEKNKQEELKKLELQKQEEKNKQEELKKLELQKQEEKNKQEELKKLELQKQEEKNKQEELKKLELQKQEEKNKQEELKKLELQKQEEKNKQEELKKLELQKQEEKNKQEDPKETESENKKNVDQEKQTKDIDLNSKLLPELRTLAKKHQITNVSKLKKADLINLLQDIINKK</sequence>
<keyword evidence="6 7" id="KW-0699">rRNA-binding</keyword>
<dbReference type="GO" id="GO:0000027">
    <property type="term" value="P:ribosomal large subunit assembly"/>
    <property type="evidence" value="ECO:0007669"/>
    <property type="project" value="UniProtKB-UniRule"/>
</dbReference>
<dbReference type="Gene3D" id="1.10.1900.20">
    <property type="entry name" value="Ribosomal protein L20"/>
    <property type="match status" value="1"/>
</dbReference>
<evidence type="ECO:0000256" key="6">
    <source>
        <dbReference type="HAMAP-Rule" id="MF_00382"/>
    </source>
</evidence>
<proteinExistence type="inferred from homology"/>
<keyword evidence="2 6" id="KW-0689">Ribosomal protein</keyword>
<dbReference type="GO" id="GO:1990904">
    <property type="term" value="C:ribonucleoprotein complex"/>
    <property type="evidence" value="ECO:0007669"/>
    <property type="project" value="UniProtKB-KW"/>
</dbReference>
<evidence type="ECO:0000256" key="1">
    <source>
        <dbReference type="ARBA" id="ARBA00007698"/>
    </source>
</evidence>
<name>A0A660HLY9_ZIZJU</name>
<dbReference type="FunFam" id="1.10.1900.20:FF:000001">
    <property type="entry name" value="50S ribosomal protein L20"/>
    <property type="match status" value="1"/>
</dbReference>
<evidence type="ECO:0000313" key="10">
    <source>
        <dbReference type="EMBL" id="AYJ01063.1"/>
    </source>
</evidence>
<dbReference type="OrthoDB" id="385929at2"/>
<dbReference type="GO" id="GO:0006412">
    <property type="term" value="P:translation"/>
    <property type="evidence" value="ECO:0007669"/>
    <property type="project" value="InterPro"/>
</dbReference>
<feature type="region of interest" description="Disordered" evidence="8">
    <location>
        <begin position="246"/>
        <end position="298"/>
    </location>
</feature>
<keyword evidence="11" id="KW-1185">Reference proteome</keyword>
<organism evidence="10 11">
    <name type="scientific">Ziziphus jujuba witches'-broom phytoplasma</name>
    <dbReference type="NCBI Taxonomy" id="135727"/>
    <lineage>
        <taxon>Bacteria</taxon>
        <taxon>Bacillati</taxon>
        <taxon>Mycoplasmatota</taxon>
        <taxon>Mollicutes</taxon>
        <taxon>Acholeplasmatales</taxon>
        <taxon>Acholeplasmataceae</taxon>
        <taxon>Candidatus Phytoplasma</taxon>
        <taxon>16SrV (Elm yellows group)</taxon>
    </lineage>
</organism>
<dbReference type="EMBL" id="CP025121">
    <property type="protein sequence ID" value="AYJ01063.1"/>
    <property type="molecule type" value="Genomic_DNA"/>
</dbReference>
<dbReference type="NCBIfam" id="NF011109">
    <property type="entry name" value="PRK14537.1"/>
    <property type="match status" value="1"/>
</dbReference>
<dbReference type="PRINTS" id="PR00062">
    <property type="entry name" value="RIBOSOMALL20"/>
</dbReference>
<keyword evidence="3 6" id="KW-0687">Ribonucleoprotein</keyword>
<evidence type="ECO:0000256" key="3">
    <source>
        <dbReference type="ARBA" id="ARBA00023274"/>
    </source>
</evidence>
<gene>
    <name evidence="6" type="primary">rplT</name>
    <name evidence="10" type="ORF">CWO85_00720</name>
</gene>
<evidence type="ECO:0000313" key="11">
    <source>
        <dbReference type="Proteomes" id="UP000272462"/>
    </source>
</evidence>
<dbReference type="InterPro" id="IPR011112">
    <property type="entry name" value="Rho-like_N"/>
</dbReference>
<dbReference type="Gene3D" id="6.10.160.10">
    <property type="match status" value="1"/>
</dbReference>
<accession>A0A660HLY9</accession>
<keyword evidence="6 7" id="KW-0694">RNA-binding</keyword>
<comment type="function">
    <text evidence="4 6 7">Binds directly to 23S ribosomal RNA and is necessary for the in vitro assembly process of the 50S ribosomal subunit. It is not involved in the protein synthesizing functions of that subunit.</text>
</comment>
<dbReference type="Proteomes" id="UP000272462">
    <property type="component" value="Chromosome"/>
</dbReference>
<dbReference type="InterPro" id="IPR005813">
    <property type="entry name" value="Ribosomal_bL20"/>
</dbReference>
<evidence type="ECO:0000256" key="4">
    <source>
        <dbReference type="ARBA" id="ARBA00024775"/>
    </source>
</evidence>
<dbReference type="NCBIfam" id="TIGR01032">
    <property type="entry name" value="rplT_bact"/>
    <property type="match status" value="1"/>
</dbReference>
<dbReference type="CDD" id="cd07026">
    <property type="entry name" value="Ribosomal_L20"/>
    <property type="match status" value="1"/>
</dbReference>
<evidence type="ECO:0000256" key="2">
    <source>
        <dbReference type="ARBA" id="ARBA00022980"/>
    </source>
</evidence>
<protein>
    <recommendedName>
        <fullName evidence="5 6">Large ribosomal subunit protein bL20</fullName>
    </recommendedName>
</protein>
<dbReference type="SUPFAM" id="SSF74731">
    <property type="entry name" value="Ribosomal protein L20"/>
    <property type="match status" value="1"/>
</dbReference>
<dbReference type="Pfam" id="PF00453">
    <property type="entry name" value="Ribosomal_L20"/>
    <property type="match status" value="1"/>
</dbReference>
<dbReference type="GO" id="GO:0005840">
    <property type="term" value="C:ribosome"/>
    <property type="evidence" value="ECO:0007669"/>
    <property type="project" value="UniProtKB-KW"/>
</dbReference>
<dbReference type="KEGG" id="pzi:CWO85_00720"/>
<feature type="domain" description="Rho termination factor-like N-terminal" evidence="9">
    <location>
        <begin position="297"/>
        <end position="336"/>
    </location>
</feature>
<evidence type="ECO:0000259" key="9">
    <source>
        <dbReference type="SMART" id="SM00959"/>
    </source>
</evidence>
<dbReference type="GO" id="GO:0019843">
    <property type="term" value="F:rRNA binding"/>
    <property type="evidence" value="ECO:0007669"/>
    <property type="project" value="UniProtKB-UniRule"/>
</dbReference>
<reference evidence="10 11" key="1">
    <citation type="journal article" date="2018" name="BMC Genomics">
        <title>Comparative genome analysis of jujube witches'-broom Phytoplasma, an obligate pathogen that causes jujube witches'-broom disease.</title>
        <authorList>
            <person name="Wang J."/>
            <person name="Song L."/>
            <person name="Jiao Q."/>
            <person name="Yang S."/>
            <person name="Gao R."/>
            <person name="Lu X."/>
            <person name="Zhou G."/>
        </authorList>
    </citation>
    <scope>NUCLEOTIDE SEQUENCE [LARGE SCALE GENOMIC DNA]</scope>
    <source>
        <strain evidence="10">Jwb-nky</strain>
    </source>
</reference>
<dbReference type="RefSeq" id="WP_121463794.1">
    <property type="nucleotide sequence ID" value="NZ_CP025121.1"/>
</dbReference>
<dbReference type="GO" id="GO:0003735">
    <property type="term" value="F:structural constituent of ribosome"/>
    <property type="evidence" value="ECO:0007669"/>
    <property type="project" value="InterPro"/>
</dbReference>